<gene>
    <name evidence="1" type="ORF">MMAGJ_50350</name>
</gene>
<evidence type="ECO:0008006" key="3">
    <source>
        <dbReference type="Google" id="ProtNLM"/>
    </source>
</evidence>
<protein>
    <recommendedName>
        <fullName evidence="3">HNH endonuclease</fullName>
    </recommendedName>
</protein>
<reference evidence="1 2" key="1">
    <citation type="journal article" date="2019" name="Emerg. Microbes Infect.">
        <title>Comprehensive subspecies identification of 175 nontuberculous mycobacteria species based on 7547 genomic profiles.</title>
        <authorList>
            <person name="Matsumoto Y."/>
            <person name="Kinjo T."/>
            <person name="Motooka D."/>
            <person name="Nabeya D."/>
            <person name="Jung N."/>
            <person name="Uechi K."/>
            <person name="Horii T."/>
            <person name="Iida T."/>
            <person name="Fujita J."/>
            <person name="Nakamura S."/>
        </authorList>
    </citation>
    <scope>NUCLEOTIDE SEQUENCE [LARGE SCALE GENOMIC DNA]</scope>
    <source>
        <strain evidence="1 2">JCM 12375</strain>
    </source>
</reference>
<name>A0ABN5YDC4_MYCME</name>
<evidence type="ECO:0000313" key="1">
    <source>
        <dbReference type="EMBL" id="BBX35753.1"/>
    </source>
</evidence>
<dbReference type="Proteomes" id="UP000465622">
    <property type="component" value="Chromosome"/>
</dbReference>
<sequence>MTMRPCIVCGEPGESTRCDEHALPRGGKHQQSPYERGYDNAWRKLSERARKLQPFCSDCGATTDLQCDHTPLAWERKTRGLPIRLRDVDVVCGPCNRKRGAARGEKTRETGVGANPT</sequence>
<dbReference type="EMBL" id="AP022567">
    <property type="protein sequence ID" value="BBX35753.1"/>
    <property type="molecule type" value="Genomic_DNA"/>
</dbReference>
<organism evidence="1 2">
    <name type="scientific">Mycolicibacterium mageritense</name>
    <name type="common">Mycobacterium mageritense</name>
    <dbReference type="NCBI Taxonomy" id="53462"/>
    <lineage>
        <taxon>Bacteria</taxon>
        <taxon>Bacillati</taxon>
        <taxon>Actinomycetota</taxon>
        <taxon>Actinomycetes</taxon>
        <taxon>Mycobacteriales</taxon>
        <taxon>Mycobacteriaceae</taxon>
        <taxon>Mycolicibacterium</taxon>
    </lineage>
</organism>
<accession>A0ABN5YDC4</accession>
<keyword evidence="2" id="KW-1185">Reference proteome</keyword>
<proteinExistence type="predicted"/>
<evidence type="ECO:0000313" key="2">
    <source>
        <dbReference type="Proteomes" id="UP000465622"/>
    </source>
</evidence>